<evidence type="ECO:0000313" key="1">
    <source>
        <dbReference type="EMBL" id="PFX25320.1"/>
    </source>
</evidence>
<protein>
    <submittedName>
        <fullName evidence="1">Uncharacterized protein</fullName>
    </submittedName>
</protein>
<accession>A0A2B4S945</accession>
<organism evidence="1 2">
    <name type="scientific">Stylophora pistillata</name>
    <name type="common">Smooth cauliflower coral</name>
    <dbReference type="NCBI Taxonomy" id="50429"/>
    <lineage>
        <taxon>Eukaryota</taxon>
        <taxon>Metazoa</taxon>
        <taxon>Cnidaria</taxon>
        <taxon>Anthozoa</taxon>
        <taxon>Hexacorallia</taxon>
        <taxon>Scleractinia</taxon>
        <taxon>Astrocoeniina</taxon>
        <taxon>Pocilloporidae</taxon>
        <taxon>Stylophora</taxon>
    </lineage>
</organism>
<dbReference type="OrthoDB" id="5946752at2759"/>
<sequence>MIHNTRRTARTLGFIMDNRPNVSELVTLRLEFKPVSVLCHMGDFGCGNGGWTPVMKIDGTKNTFHYNKTYWSNKIEYNLPGGESGFDSQETKLPTYWNTSFAMICLGMKIGQHVRFTVINTQADSLYSLIADGQYRATSLGRETWKDLIGSDASLQLNCNKEGFNTGNIHRYSKHHSNARIGIVANKEDNCKSCDSRIGFGTGGYHEDAVTCGNVAEIDGDNGDRRTPAMGYILVQ</sequence>
<name>A0A2B4S945_STYPI</name>
<keyword evidence="2" id="KW-1185">Reference proteome</keyword>
<gene>
    <name evidence="1" type="ORF">AWC38_SpisGene10092</name>
</gene>
<evidence type="ECO:0000313" key="2">
    <source>
        <dbReference type="Proteomes" id="UP000225706"/>
    </source>
</evidence>
<dbReference type="Proteomes" id="UP000225706">
    <property type="component" value="Unassembled WGS sequence"/>
</dbReference>
<reference evidence="2" key="1">
    <citation type="journal article" date="2017" name="bioRxiv">
        <title>Comparative analysis of the genomes of Stylophora pistillata and Acropora digitifera provides evidence for extensive differences between species of corals.</title>
        <authorList>
            <person name="Voolstra C.R."/>
            <person name="Li Y."/>
            <person name="Liew Y.J."/>
            <person name="Baumgarten S."/>
            <person name="Zoccola D."/>
            <person name="Flot J.-F."/>
            <person name="Tambutte S."/>
            <person name="Allemand D."/>
            <person name="Aranda M."/>
        </authorList>
    </citation>
    <scope>NUCLEOTIDE SEQUENCE [LARGE SCALE GENOMIC DNA]</scope>
</reference>
<dbReference type="EMBL" id="LSMT01000154">
    <property type="protein sequence ID" value="PFX25320.1"/>
    <property type="molecule type" value="Genomic_DNA"/>
</dbReference>
<comment type="caution">
    <text evidence="1">The sequence shown here is derived from an EMBL/GenBank/DDBJ whole genome shotgun (WGS) entry which is preliminary data.</text>
</comment>
<proteinExistence type="predicted"/>
<dbReference type="AlphaFoldDB" id="A0A2B4S945"/>